<evidence type="ECO:0000313" key="1">
    <source>
        <dbReference type="EMBL" id="KAL3965678.1"/>
    </source>
</evidence>
<reference evidence="1" key="1">
    <citation type="submission" date="2024-12" db="EMBL/GenBank/DDBJ databases">
        <title>Comparative genomics and development of molecular markers within Purpureocillium lilacinum and among Purpureocillium species.</title>
        <authorList>
            <person name="Yeh Z.-Y."/>
            <person name="Ni N.-T."/>
            <person name="Lo P.-H."/>
            <person name="Mushyakhwo K."/>
            <person name="Lin C.-F."/>
            <person name="Nai Y.-S."/>
        </authorList>
    </citation>
    <scope>NUCLEOTIDE SEQUENCE</scope>
    <source>
        <strain evidence="1">NCHU-NPUST-175</strain>
    </source>
</reference>
<comment type="caution">
    <text evidence="1">The sequence shown here is derived from an EMBL/GenBank/DDBJ whole genome shotgun (WGS) entry which is preliminary data.</text>
</comment>
<evidence type="ECO:0000313" key="2">
    <source>
        <dbReference type="Proteomes" id="UP001638806"/>
    </source>
</evidence>
<proteinExistence type="predicted"/>
<keyword evidence="2" id="KW-1185">Reference proteome</keyword>
<sequence>MQPAQCSRAEATSATTGLGGAHPIRMPEGYSSPAPLPKLFHVVINDDQPASIGLPVLHSYRRSTTVLGKGARAWGPAAWGGLAGGRRWLSLPSCSYPSHDDDRSNTLPAPRSGQPAQTIFTSSGHRRHAISSHPQTCVSLACWPKSLGLRNNITSPRPPQPPTGAKNQYGYGTVQCCIHTLRQQAGDGLPAPAPLFCATPAAVQIRLPSTPRLLLCLTRTWHNTAGSVLSNTSTEEASHSGWARGPPRRPGLPRDWPATAPVFKPSVPPLPPINPRPPRRLPARKEPLSYCPAAGRLQAKNKQRATGNESFSYHPGVACLRPAVAPSYSPASPFPAAQSPARAEVEPRGRLRRGEYTPAPPMETRRAEPGAGRALDANANGDAPWTIPGKLRALSSWALAPSLPTGPPQSSASMPAGCLAPRHFLSPRLVLIISRLTNVMH</sequence>
<gene>
    <name evidence="1" type="ORF">ACCO45_002682</name>
</gene>
<dbReference type="EMBL" id="JBGNUJ010000002">
    <property type="protein sequence ID" value="KAL3965678.1"/>
    <property type="molecule type" value="Genomic_DNA"/>
</dbReference>
<organism evidence="1 2">
    <name type="scientific">Purpureocillium lilacinum</name>
    <name type="common">Paecilomyces lilacinus</name>
    <dbReference type="NCBI Taxonomy" id="33203"/>
    <lineage>
        <taxon>Eukaryota</taxon>
        <taxon>Fungi</taxon>
        <taxon>Dikarya</taxon>
        <taxon>Ascomycota</taxon>
        <taxon>Pezizomycotina</taxon>
        <taxon>Sordariomycetes</taxon>
        <taxon>Hypocreomycetidae</taxon>
        <taxon>Hypocreales</taxon>
        <taxon>Ophiocordycipitaceae</taxon>
        <taxon>Purpureocillium</taxon>
    </lineage>
</organism>
<name>A0ACC4ECJ4_PURLI</name>
<protein>
    <submittedName>
        <fullName evidence="1">Uncharacterized protein</fullName>
    </submittedName>
</protein>
<dbReference type="Proteomes" id="UP001638806">
    <property type="component" value="Unassembled WGS sequence"/>
</dbReference>
<accession>A0ACC4ECJ4</accession>